<dbReference type="RefSeq" id="WP_244023436.1">
    <property type="nucleotide sequence ID" value="NZ_JALHLF010000110.1"/>
</dbReference>
<feature type="region of interest" description="Disordered" evidence="3">
    <location>
        <begin position="353"/>
        <end position="390"/>
    </location>
</feature>
<proteinExistence type="inferred from homology"/>
<evidence type="ECO:0000256" key="4">
    <source>
        <dbReference type="SAM" id="SignalP"/>
    </source>
</evidence>
<protein>
    <submittedName>
        <fullName evidence="5">MlaA family lipoprotein</fullName>
    </submittedName>
</protein>
<dbReference type="PRINTS" id="PR01805">
    <property type="entry name" value="VACJLIPOPROT"/>
</dbReference>
<reference evidence="5" key="1">
    <citation type="submission" date="2022-03" db="EMBL/GenBank/DDBJ databases">
        <title>Identification of a novel bacterium isolated from mangrove sediments.</title>
        <authorList>
            <person name="Pan X."/>
        </authorList>
    </citation>
    <scope>NUCLEOTIDE SEQUENCE</scope>
    <source>
        <strain evidence="5">B1949</strain>
    </source>
</reference>
<dbReference type="Proteomes" id="UP001162881">
    <property type="component" value="Unassembled WGS sequence"/>
</dbReference>
<keyword evidence="6" id="KW-1185">Reference proteome</keyword>
<feature type="region of interest" description="Disordered" evidence="3">
    <location>
        <begin position="28"/>
        <end position="53"/>
    </location>
</feature>
<feature type="compositionally biased region" description="Low complexity" evidence="3">
    <location>
        <begin position="35"/>
        <end position="53"/>
    </location>
</feature>
<keyword evidence="5" id="KW-0449">Lipoprotein</keyword>
<comment type="similarity">
    <text evidence="1">Belongs to the MlaA family.</text>
</comment>
<evidence type="ECO:0000313" key="6">
    <source>
        <dbReference type="Proteomes" id="UP001162881"/>
    </source>
</evidence>
<evidence type="ECO:0000256" key="3">
    <source>
        <dbReference type="SAM" id="MobiDB-lite"/>
    </source>
</evidence>
<comment type="caution">
    <text evidence="5">The sequence shown here is derived from an EMBL/GenBank/DDBJ whole genome shotgun (WGS) entry which is preliminary data.</text>
</comment>
<feature type="signal peptide" evidence="4">
    <location>
        <begin position="1"/>
        <end position="19"/>
    </location>
</feature>
<dbReference type="PANTHER" id="PTHR30035:SF3">
    <property type="entry name" value="INTERMEMBRANE PHOSPHOLIPID TRANSPORT SYSTEM LIPOPROTEIN MLAA"/>
    <property type="match status" value="1"/>
</dbReference>
<keyword evidence="2 4" id="KW-0732">Signal</keyword>
<dbReference type="InterPro" id="IPR007428">
    <property type="entry name" value="MlaA"/>
</dbReference>
<evidence type="ECO:0000313" key="5">
    <source>
        <dbReference type="EMBL" id="MCJ2184523.1"/>
    </source>
</evidence>
<accession>A0ABT0BHT0</accession>
<evidence type="ECO:0000256" key="2">
    <source>
        <dbReference type="ARBA" id="ARBA00022729"/>
    </source>
</evidence>
<sequence>MSLTAVAAALMFGSALSQTAPDIGADAPVAQTAPADTGTADSGSADSGPSDPAARIAVSRGAVATPSAANPIAIQGLPEAPVYFGAAAEPVSAPSPAPGAIGDLGDASNQAADGAMGGSDDGGNEILVLRRKPAPPGDPLERLNEKSFVAVQAVDEAVIEPVTKAFNKTVPSPVRQGLRNFFNNLGEPVNFVAFLLELKPGKAMETAGRFAINTTLGVGGVMDIAKRKPFHLPYRANGLADVLGYYGVGPGPYMYLPLIGPTTLRDIIGDTVDNLASPTLLGKPFSKPEVVIGMTVVSQLGERAAFDSEINRIRESDNPYATYRELYLHQRKAEIEALHGRTLPDVVPVYGPGMPTAGSKADKARKAQAAEAGSAPDAGLQASPDVTPRP</sequence>
<gene>
    <name evidence="5" type="ORF">MTR62_17765</name>
</gene>
<evidence type="ECO:0000256" key="1">
    <source>
        <dbReference type="ARBA" id="ARBA00010634"/>
    </source>
</evidence>
<organism evidence="5 6">
    <name type="scientific">Novosphingobium organovorum</name>
    <dbReference type="NCBI Taxonomy" id="2930092"/>
    <lineage>
        <taxon>Bacteria</taxon>
        <taxon>Pseudomonadati</taxon>
        <taxon>Pseudomonadota</taxon>
        <taxon>Alphaproteobacteria</taxon>
        <taxon>Sphingomonadales</taxon>
        <taxon>Sphingomonadaceae</taxon>
        <taxon>Novosphingobium</taxon>
    </lineage>
</organism>
<name>A0ABT0BHT0_9SPHN</name>
<dbReference type="Pfam" id="PF04333">
    <property type="entry name" value="MlaA"/>
    <property type="match status" value="1"/>
</dbReference>
<dbReference type="EMBL" id="JALHLF010000110">
    <property type="protein sequence ID" value="MCJ2184523.1"/>
    <property type="molecule type" value="Genomic_DNA"/>
</dbReference>
<dbReference type="PANTHER" id="PTHR30035">
    <property type="entry name" value="LIPOPROTEIN VACJ-RELATED"/>
    <property type="match status" value="1"/>
</dbReference>
<feature type="chain" id="PRO_5045445657" evidence="4">
    <location>
        <begin position="20"/>
        <end position="390"/>
    </location>
</feature>